<dbReference type="EMBL" id="FUWW01000022">
    <property type="protein sequence ID" value="SJZ78024.1"/>
    <property type="molecule type" value="Genomic_DNA"/>
</dbReference>
<keyword evidence="9" id="KW-0121">Carboxypeptidase</keyword>
<feature type="transmembrane region" description="Helical" evidence="28">
    <location>
        <begin position="87"/>
        <end position="111"/>
    </location>
</feature>
<evidence type="ECO:0000256" key="15">
    <source>
        <dbReference type="ARBA" id="ARBA00022960"/>
    </source>
</evidence>
<dbReference type="InterPro" id="IPR001460">
    <property type="entry name" value="PCN-bd_Tpept"/>
</dbReference>
<dbReference type="Proteomes" id="UP000190657">
    <property type="component" value="Unassembled WGS sequence"/>
</dbReference>
<dbReference type="GO" id="GO:0006508">
    <property type="term" value="P:proteolysis"/>
    <property type="evidence" value="ECO:0007669"/>
    <property type="project" value="UniProtKB-KW"/>
</dbReference>
<feature type="domain" description="Penicillin-binding protein transpeptidase" evidence="29">
    <location>
        <begin position="427"/>
        <end position="678"/>
    </location>
</feature>
<protein>
    <recommendedName>
        <fullName evidence="7">Penicillin-binding protein 1A</fullName>
        <ecNumber evidence="24">2.4.99.28</ecNumber>
        <ecNumber evidence="6">3.4.16.4</ecNumber>
    </recommendedName>
</protein>
<evidence type="ECO:0000256" key="22">
    <source>
        <dbReference type="ARBA" id="ARBA00023316"/>
    </source>
</evidence>
<comment type="similarity">
    <text evidence="5">In the N-terminal section; belongs to the glycosyltransferase 51 family.</text>
</comment>
<evidence type="ECO:0000256" key="27">
    <source>
        <dbReference type="SAM" id="MobiDB-lite"/>
    </source>
</evidence>
<keyword evidence="20" id="KW-0046">Antibiotic resistance</keyword>
<reference evidence="31 32" key="1">
    <citation type="submission" date="2017-02" db="EMBL/GenBank/DDBJ databases">
        <authorList>
            <person name="Peterson S.W."/>
        </authorList>
    </citation>
    <scope>NUCLEOTIDE SEQUENCE [LARGE SCALE GENOMIC DNA]</scope>
    <source>
        <strain evidence="31 32">ATCC 51222</strain>
    </source>
</reference>
<keyword evidence="17" id="KW-0573">Peptidoglycan synthesis</keyword>
<feature type="region of interest" description="Disordered" evidence="27">
    <location>
        <begin position="770"/>
        <end position="823"/>
    </location>
</feature>
<dbReference type="GO" id="GO:0009002">
    <property type="term" value="F:serine-type D-Ala-D-Ala carboxypeptidase activity"/>
    <property type="evidence" value="ECO:0007669"/>
    <property type="project" value="UniProtKB-EC"/>
</dbReference>
<dbReference type="GO" id="GO:0009252">
    <property type="term" value="P:peptidoglycan biosynthetic process"/>
    <property type="evidence" value="ECO:0007669"/>
    <property type="project" value="UniProtKB-UniPathway"/>
</dbReference>
<dbReference type="PANTHER" id="PTHR32282:SF11">
    <property type="entry name" value="PENICILLIN-BINDING PROTEIN 1B"/>
    <property type="match status" value="1"/>
</dbReference>
<evidence type="ECO:0000256" key="18">
    <source>
        <dbReference type="ARBA" id="ARBA00022989"/>
    </source>
</evidence>
<evidence type="ECO:0000256" key="28">
    <source>
        <dbReference type="SAM" id="Phobius"/>
    </source>
</evidence>
<keyword evidence="19 28" id="KW-0472">Membrane</keyword>
<dbReference type="InterPro" id="IPR001264">
    <property type="entry name" value="Glyco_trans_51"/>
</dbReference>
<dbReference type="OrthoDB" id="9766909at2"/>
<dbReference type="Gene3D" id="1.10.3810.10">
    <property type="entry name" value="Biosynthetic peptidoglycan transglycosylase-like"/>
    <property type="match status" value="1"/>
</dbReference>
<dbReference type="UniPathway" id="UPA00219"/>
<accession>A0A1T4NFM9</accession>
<comment type="catalytic activity">
    <reaction evidence="23">
        <text>Preferential cleavage: (Ac)2-L-Lys-D-Ala-|-D-Ala. Also transpeptidation of peptidyl-alanyl moieties that are N-acyl substituents of D-alanine.</text>
        <dbReference type="EC" id="3.4.16.4"/>
    </reaction>
</comment>
<evidence type="ECO:0000256" key="6">
    <source>
        <dbReference type="ARBA" id="ARBA00012448"/>
    </source>
</evidence>
<evidence type="ECO:0000256" key="4">
    <source>
        <dbReference type="ARBA" id="ARBA00007090"/>
    </source>
</evidence>
<dbReference type="Gene3D" id="3.40.710.10">
    <property type="entry name" value="DD-peptidase/beta-lactamase superfamily"/>
    <property type="match status" value="1"/>
</dbReference>
<evidence type="ECO:0000256" key="16">
    <source>
        <dbReference type="ARBA" id="ARBA00022968"/>
    </source>
</evidence>
<evidence type="ECO:0000256" key="7">
    <source>
        <dbReference type="ARBA" id="ARBA00018638"/>
    </source>
</evidence>
<comment type="similarity">
    <text evidence="4">In the C-terminal section; belongs to the transpeptidase family.</text>
</comment>
<dbReference type="InterPro" id="IPR036950">
    <property type="entry name" value="PBP_transglycosylase"/>
</dbReference>
<dbReference type="PANTHER" id="PTHR32282">
    <property type="entry name" value="BINDING PROTEIN TRANSPEPTIDASE, PUTATIVE-RELATED"/>
    <property type="match status" value="1"/>
</dbReference>
<evidence type="ECO:0000256" key="13">
    <source>
        <dbReference type="ARBA" id="ARBA00022692"/>
    </source>
</evidence>
<dbReference type="Pfam" id="PF00905">
    <property type="entry name" value="Transpeptidase"/>
    <property type="match status" value="1"/>
</dbReference>
<keyword evidence="8" id="KW-1003">Cell membrane</keyword>
<evidence type="ECO:0000259" key="30">
    <source>
        <dbReference type="Pfam" id="PF00912"/>
    </source>
</evidence>
<evidence type="ECO:0000256" key="3">
    <source>
        <dbReference type="ARBA" id="ARBA00004752"/>
    </source>
</evidence>
<feature type="compositionally biased region" description="Acidic residues" evidence="27">
    <location>
        <begin position="788"/>
        <end position="823"/>
    </location>
</feature>
<sequence>MANKDYDDLLESFMNNSQKAYNDDRETRKKNGGKLPSAYNTFSNTDSGKKSKTGYSTSANSNKNNGGKKGRHNNSAGQKVLEGFGKVLLGIILVIGVVGIICSSVLFVYGYSVVHGDVVFNLEDEASTQNQTSFIYGYDNNNKLVEITRLHGEENRIWLDKNDMSKYMSKAFIAIEDERFEKHHGVDWKRTIGVMVKPSNSGQGGSTITQQLIKNLTDENDVTFIRKFNEILSALNLEKHYSKDEIMEAYLNTIYLSHGCYGVKTAAETYFGKEVKDLNIAECACIASITQFPTKYDPLINPENNRQRQLRVLKKMLEKGFISQQEYDEAVAYKMVFTNSPDYKGSQIKKSASEKKQAEKVNSYYTDYVIDQVINDLQNSGYSAKKAKKLIYGGGLKIYSAIDFDVQNAIEDVYENYRKMPDETVQGACVIMDYHGRILGMVGGTGKKKANRVLNRAWQSKRQPGSVIKPLAVYGPALEKTLQDGETNVYWSTPTKDAPLTKINGKPWPTNEGGSYSGETITVQKGLALSKNTISARTLDKIGTTYSYEFLTNKFHISTLTVQDCDLAPLATGSMTYGVTVLEMTAAYQAFGNGGYYYEGYSYYKIEDAQGNVILEKNPEKDKEVALSENTAWVMNKMLQTVMTEGTGRSYKIDGVECIGKTGTTTGSNDRWFFGGTPEYIGGVWYGYDKNKEVIYRLSANPSGTLWNTIMKEIYEKKGKNIKEFPECDGIVRKQYSSNGLLRSGTGRWGWFDVNNLPKTASNDYLSDYDSSYSNRNTTAGTKRKEEYTEDDSDDDSIDNTEISDDVIDEPSDDEVGENTDEN</sequence>
<keyword evidence="21" id="KW-0511">Multifunctional enzyme</keyword>
<dbReference type="RefSeq" id="WP_078769025.1">
    <property type="nucleotide sequence ID" value="NZ_FUWW01000022.1"/>
</dbReference>
<evidence type="ECO:0000256" key="23">
    <source>
        <dbReference type="ARBA" id="ARBA00034000"/>
    </source>
</evidence>
<evidence type="ECO:0000256" key="10">
    <source>
        <dbReference type="ARBA" id="ARBA00022670"/>
    </source>
</evidence>
<evidence type="ECO:0000256" key="21">
    <source>
        <dbReference type="ARBA" id="ARBA00023268"/>
    </source>
</evidence>
<organism evidence="31 32">
    <name type="scientific">Eubacterium coprostanoligenes</name>
    <dbReference type="NCBI Taxonomy" id="290054"/>
    <lineage>
        <taxon>Bacteria</taxon>
        <taxon>Bacillati</taxon>
        <taxon>Bacillota</taxon>
        <taxon>Clostridia</taxon>
        <taxon>Eubacteriales</taxon>
        <taxon>Eubacteriaceae</taxon>
        <taxon>Eubacterium</taxon>
    </lineage>
</organism>
<keyword evidence="13 28" id="KW-0812">Transmembrane</keyword>
<dbReference type="GO" id="GO:0008955">
    <property type="term" value="F:peptidoglycan glycosyltransferase activity"/>
    <property type="evidence" value="ECO:0007669"/>
    <property type="project" value="UniProtKB-EC"/>
</dbReference>
<feature type="region of interest" description="Disordered" evidence="27">
    <location>
        <begin position="17"/>
        <end position="74"/>
    </location>
</feature>
<keyword evidence="10" id="KW-0645">Protease</keyword>
<dbReference type="InterPro" id="IPR050396">
    <property type="entry name" value="Glycosyltr_51/Transpeptidase"/>
</dbReference>
<proteinExistence type="inferred from homology"/>
<evidence type="ECO:0000256" key="26">
    <source>
        <dbReference type="ARBA" id="ARBA00060592"/>
    </source>
</evidence>
<dbReference type="AlphaFoldDB" id="A0A1T4NFM9"/>
<dbReference type="GO" id="GO:0005886">
    <property type="term" value="C:plasma membrane"/>
    <property type="evidence" value="ECO:0007669"/>
    <property type="project" value="UniProtKB-SubCell"/>
</dbReference>
<evidence type="ECO:0000256" key="12">
    <source>
        <dbReference type="ARBA" id="ARBA00022679"/>
    </source>
</evidence>
<evidence type="ECO:0000256" key="20">
    <source>
        <dbReference type="ARBA" id="ARBA00023251"/>
    </source>
</evidence>
<evidence type="ECO:0000256" key="5">
    <source>
        <dbReference type="ARBA" id="ARBA00007739"/>
    </source>
</evidence>
<comment type="subcellular location">
    <subcellularLocation>
        <location evidence="2">Cell membrane</location>
        <topology evidence="2">Single-pass type II membrane protein</topology>
    </subcellularLocation>
</comment>
<evidence type="ECO:0000256" key="25">
    <source>
        <dbReference type="ARBA" id="ARBA00049902"/>
    </source>
</evidence>
<dbReference type="EC" id="2.4.99.28" evidence="24"/>
<keyword evidence="14" id="KW-0378">Hydrolase</keyword>
<dbReference type="GO" id="GO:0046677">
    <property type="term" value="P:response to antibiotic"/>
    <property type="evidence" value="ECO:0007669"/>
    <property type="project" value="UniProtKB-KW"/>
</dbReference>
<keyword evidence="15" id="KW-0133">Cell shape</keyword>
<dbReference type="EC" id="3.4.16.4" evidence="6"/>
<evidence type="ECO:0000256" key="2">
    <source>
        <dbReference type="ARBA" id="ARBA00004401"/>
    </source>
</evidence>
<keyword evidence="18 28" id="KW-1133">Transmembrane helix</keyword>
<dbReference type="InterPro" id="IPR023346">
    <property type="entry name" value="Lysozyme-like_dom_sf"/>
</dbReference>
<evidence type="ECO:0000256" key="9">
    <source>
        <dbReference type="ARBA" id="ARBA00022645"/>
    </source>
</evidence>
<feature type="compositionally biased region" description="Low complexity" evidence="27">
    <location>
        <begin position="53"/>
        <end position="65"/>
    </location>
</feature>
<evidence type="ECO:0000256" key="11">
    <source>
        <dbReference type="ARBA" id="ARBA00022676"/>
    </source>
</evidence>
<evidence type="ECO:0000256" key="19">
    <source>
        <dbReference type="ARBA" id="ARBA00023136"/>
    </source>
</evidence>
<comment type="function">
    <text evidence="1">Cell wall formation. Synthesis of cross-linked peptidoglycan from the lipid intermediates. The enzyme has a penicillin-insensitive transglycosylase N-terminal domain (formation of linear glycan strands) and a penicillin-sensitive transpeptidase C-terminal domain (cross-linking of the peptide subunits).</text>
</comment>
<comment type="pathway">
    <text evidence="26">Glycan biosynthesis.</text>
</comment>
<comment type="pathway">
    <text evidence="3">Cell wall biogenesis; peptidoglycan biosynthesis.</text>
</comment>
<keyword evidence="12" id="KW-0808">Transferase</keyword>
<dbReference type="GO" id="GO:0008658">
    <property type="term" value="F:penicillin binding"/>
    <property type="evidence" value="ECO:0007669"/>
    <property type="project" value="InterPro"/>
</dbReference>
<evidence type="ECO:0000256" key="24">
    <source>
        <dbReference type="ARBA" id="ARBA00044770"/>
    </source>
</evidence>
<dbReference type="GO" id="GO:0071555">
    <property type="term" value="P:cell wall organization"/>
    <property type="evidence" value="ECO:0007669"/>
    <property type="project" value="UniProtKB-KW"/>
</dbReference>
<evidence type="ECO:0000256" key="8">
    <source>
        <dbReference type="ARBA" id="ARBA00022475"/>
    </source>
</evidence>
<dbReference type="SUPFAM" id="SSF53955">
    <property type="entry name" value="Lysozyme-like"/>
    <property type="match status" value="1"/>
</dbReference>
<dbReference type="InterPro" id="IPR012338">
    <property type="entry name" value="Beta-lactam/transpept-like"/>
</dbReference>
<dbReference type="STRING" id="290054.SAMN02745114_01587"/>
<comment type="catalytic activity">
    <reaction evidence="25">
        <text>[GlcNAc-(1-&gt;4)-Mur2Ac(oyl-L-Ala-gamma-D-Glu-L-Lys-D-Ala-D-Ala)](n)-di-trans,octa-cis-undecaprenyl diphosphate + beta-D-GlcNAc-(1-&gt;4)-Mur2Ac(oyl-L-Ala-gamma-D-Glu-L-Lys-D-Ala-D-Ala)-di-trans,octa-cis-undecaprenyl diphosphate = [GlcNAc-(1-&gt;4)-Mur2Ac(oyl-L-Ala-gamma-D-Glu-L-Lys-D-Ala-D-Ala)](n+1)-di-trans,octa-cis-undecaprenyl diphosphate + di-trans,octa-cis-undecaprenyl diphosphate + H(+)</text>
        <dbReference type="Rhea" id="RHEA:23708"/>
        <dbReference type="Rhea" id="RHEA-COMP:9602"/>
        <dbReference type="Rhea" id="RHEA-COMP:9603"/>
        <dbReference type="ChEBI" id="CHEBI:15378"/>
        <dbReference type="ChEBI" id="CHEBI:58405"/>
        <dbReference type="ChEBI" id="CHEBI:60033"/>
        <dbReference type="ChEBI" id="CHEBI:78435"/>
        <dbReference type="EC" id="2.4.99.28"/>
    </reaction>
</comment>
<keyword evidence="22" id="KW-0961">Cell wall biogenesis/degradation</keyword>
<evidence type="ECO:0000256" key="17">
    <source>
        <dbReference type="ARBA" id="ARBA00022984"/>
    </source>
</evidence>
<gene>
    <name evidence="31" type="ORF">SAMN02745114_01587</name>
</gene>
<dbReference type="Pfam" id="PF00912">
    <property type="entry name" value="Transgly"/>
    <property type="match status" value="1"/>
</dbReference>
<evidence type="ECO:0000313" key="31">
    <source>
        <dbReference type="EMBL" id="SJZ78024.1"/>
    </source>
</evidence>
<dbReference type="SUPFAM" id="SSF56601">
    <property type="entry name" value="beta-lactamase/transpeptidase-like"/>
    <property type="match status" value="1"/>
</dbReference>
<evidence type="ECO:0000313" key="32">
    <source>
        <dbReference type="Proteomes" id="UP000190657"/>
    </source>
</evidence>
<evidence type="ECO:0000256" key="1">
    <source>
        <dbReference type="ARBA" id="ARBA00002624"/>
    </source>
</evidence>
<keyword evidence="32" id="KW-1185">Reference proteome</keyword>
<feature type="domain" description="Glycosyl transferase family 51" evidence="30">
    <location>
        <begin position="147"/>
        <end position="316"/>
    </location>
</feature>
<name>A0A1T4NFM9_9FIRM</name>
<dbReference type="FunFam" id="1.10.3810.10:FF:000001">
    <property type="entry name" value="Penicillin-binding protein 1A"/>
    <property type="match status" value="1"/>
</dbReference>
<evidence type="ECO:0000259" key="29">
    <source>
        <dbReference type="Pfam" id="PF00905"/>
    </source>
</evidence>
<keyword evidence="16" id="KW-0735">Signal-anchor</keyword>
<dbReference type="GO" id="GO:0008360">
    <property type="term" value="P:regulation of cell shape"/>
    <property type="evidence" value="ECO:0007669"/>
    <property type="project" value="UniProtKB-KW"/>
</dbReference>
<evidence type="ECO:0000256" key="14">
    <source>
        <dbReference type="ARBA" id="ARBA00022801"/>
    </source>
</evidence>
<keyword evidence="11" id="KW-0328">Glycosyltransferase</keyword>
<dbReference type="GO" id="GO:0030288">
    <property type="term" value="C:outer membrane-bounded periplasmic space"/>
    <property type="evidence" value="ECO:0007669"/>
    <property type="project" value="TreeGrafter"/>
</dbReference>